<organism evidence="2 3">
    <name type="scientific">Paraglaciecola hydrolytica</name>
    <dbReference type="NCBI Taxonomy" id="1799789"/>
    <lineage>
        <taxon>Bacteria</taxon>
        <taxon>Pseudomonadati</taxon>
        <taxon>Pseudomonadota</taxon>
        <taxon>Gammaproteobacteria</taxon>
        <taxon>Alteromonadales</taxon>
        <taxon>Alteromonadaceae</taxon>
        <taxon>Paraglaciecola</taxon>
    </lineage>
</organism>
<dbReference type="STRING" id="1799789.AX660_02090"/>
<evidence type="ECO:0000313" key="2">
    <source>
        <dbReference type="EMBL" id="KXI27038.1"/>
    </source>
</evidence>
<dbReference type="RefSeq" id="WP_068381765.1">
    <property type="nucleotide sequence ID" value="NZ_LSNE01000017.1"/>
</dbReference>
<sequence>MKINSLQACRGDSYVISWGQNAILIDGGMPITYGHILRAIEGKILKAVFVTHVDYDHIGGIINIIKSDKIDLSCCDFYMNNPELACHYNDLEVGYHHGDSLKSMLEEKGFKFLPATKSLDEFEIEGIKIKILLPTDDLITYLYKNWTASQIINEQKEITGYLERPINNGDIINKSSICLIVEHSEVKVLMLADAKAKDVVKSLSERNEFEFEFVKLSHHGSKHNTDKSLLKALNCQNYFISTNGGTYGHPDPETIKLLSEEAKERQTIYNIYLNYNLENRIRKKFREKYDSEVEYLNFIYQQEVII</sequence>
<dbReference type="Gene3D" id="3.60.15.10">
    <property type="entry name" value="Ribonuclease Z/Hydroxyacylglutathione hydrolase-like"/>
    <property type="match status" value="1"/>
</dbReference>
<feature type="domain" description="Metallo-beta-lactamase" evidence="1">
    <location>
        <begin position="9"/>
        <end position="66"/>
    </location>
</feature>
<protein>
    <recommendedName>
        <fullName evidence="1">Metallo-beta-lactamase domain-containing protein</fullName>
    </recommendedName>
</protein>
<dbReference type="InterPro" id="IPR001279">
    <property type="entry name" value="Metallo-B-lactamas"/>
</dbReference>
<dbReference type="AlphaFoldDB" id="A0A148KLB4"/>
<name>A0A148KLB4_9ALTE</name>
<dbReference type="Proteomes" id="UP000070299">
    <property type="component" value="Unassembled WGS sequence"/>
</dbReference>
<proteinExistence type="predicted"/>
<keyword evidence="3" id="KW-1185">Reference proteome</keyword>
<evidence type="ECO:0000313" key="3">
    <source>
        <dbReference type="Proteomes" id="UP000070299"/>
    </source>
</evidence>
<dbReference type="PANTHER" id="PTHR30619">
    <property type="entry name" value="DNA INTERNALIZATION/COMPETENCE PROTEIN COMEC/REC2"/>
    <property type="match status" value="1"/>
</dbReference>
<dbReference type="EMBL" id="LSNE01000017">
    <property type="protein sequence ID" value="KXI27038.1"/>
    <property type="molecule type" value="Genomic_DNA"/>
</dbReference>
<comment type="caution">
    <text evidence="2">The sequence shown here is derived from an EMBL/GenBank/DDBJ whole genome shotgun (WGS) entry which is preliminary data.</text>
</comment>
<dbReference type="InterPro" id="IPR036866">
    <property type="entry name" value="RibonucZ/Hydroxyglut_hydro"/>
</dbReference>
<accession>A0A148KLB4</accession>
<evidence type="ECO:0000259" key="1">
    <source>
        <dbReference type="Pfam" id="PF00753"/>
    </source>
</evidence>
<dbReference type="Pfam" id="PF00753">
    <property type="entry name" value="Lactamase_B"/>
    <property type="match status" value="1"/>
</dbReference>
<dbReference type="SUPFAM" id="SSF56281">
    <property type="entry name" value="Metallo-hydrolase/oxidoreductase"/>
    <property type="match status" value="1"/>
</dbReference>
<dbReference type="InterPro" id="IPR052159">
    <property type="entry name" value="Competence_DNA_uptake"/>
</dbReference>
<gene>
    <name evidence="2" type="ORF">AX660_02090</name>
</gene>
<reference evidence="3" key="1">
    <citation type="submission" date="2016-02" db="EMBL/GenBank/DDBJ databases">
        <authorList>
            <person name="Schultz-Johansen M."/>
            <person name="Glaring M.A."/>
            <person name="Bech P.K."/>
            <person name="Stougaard P."/>
        </authorList>
    </citation>
    <scope>NUCLEOTIDE SEQUENCE [LARGE SCALE GENOMIC DNA]</scope>
    <source>
        <strain evidence="3">S66</strain>
    </source>
</reference>
<dbReference type="PANTHER" id="PTHR30619:SF1">
    <property type="entry name" value="RECOMBINATION PROTEIN 2"/>
    <property type="match status" value="1"/>
</dbReference>